<proteinExistence type="predicted"/>
<accession>A0A1A8JX06</accession>
<reference evidence="1" key="2">
    <citation type="submission" date="2016-06" db="EMBL/GenBank/DDBJ databases">
        <title>The genome of a short-lived fish provides insights into sex chromosome evolution and the genetic control of aging.</title>
        <authorList>
            <person name="Reichwald K."/>
            <person name="Felder M."/>
            <person name="Petzold A."/>
            <person name="Koch P."/>
            <person name="Groth M."/>
            <person name="Platzer M."/>
        </authorList>
    </citation>
    <scope>NUCLEOTIDE SEQUENCE</scope>
    <source>
        <tissue evidence="1">Brain</tissue>
    </source>
</reference>
<protein>
    <submittedName>
        <fullName evidence="1">Notch homolog 3</fullName>
    </submittedName>
</protein>
<gene>
    <name evidence="1" type="primary">NOTCH3</name>
</gene>
<feature type="non-terminal residue" evidence="1">
    <location>
        <position position="1"/>
    </location>
</feature>
<name>A0A1A8JX06_NOTKU</name>
<feature type="non-terminal residue" evidence="1">
    <location>
        <position position="77"/>
    </location>
</feature>
<reference evidence="1" key="1">
    <citation type="submission" date="2016-05" db="EMBL/GenBank/DDBJ databases">
        <authorList>
            <person name="Lavstsen T."/>
            <person name="Jespersen J.S."/>
        </authorList>
    </citation>
    <scope>NUCLEOTIDE SEQUENCE</scope>
    <source>
        <tissue evidence="1">Brain</tissue>
    </source>
</reference>
<evidence type="ECO:0000313" key="1">
    <source>
        <dbReference type="EMBL" id="SBR23909.1"/>
    </source>
</evidence>
<dbReference type="AlphaFoldDB" id="A0A1A8JX06"/>
<organism evidence="1">
    <name type="scientific">Nothobranchius kuhntae</name>
    <name type="common">Beira killifish</name>
    <dbReference type="NCBI Taxonomy" id="321403"/>
    <lineage>
        <taxon>Eukaryota</taxon>
        <taxon>Metazoa</taxon>
        <taxon>Chordata</taxon>
        <taxon>Craniata</taxon>
        <taxon>Vertebrata</taxon>
        <taxon>Euteleostomi</taxon>
        <taxon>Actinopterygii</taxon>
        <taxon>Neopterygii</taxon>
        <taxon>Teleostei</taxon>
        <taxon>Neoteleostei</taxon>
        <taxon>Acanthomorphata</taxon>
        <taxon>Ovalentaria</taxon>
        <taxon>Atherinomorphae</taxon>
        <taxon>Cyprinodontiformes</taxon>
        <taxon>Nothobranchiidae</taxon>
        <taxon>Nothobranchius</taxon>
    </lineage>
</organism>
<sequence length="77" mass="7990">LSTAAACRVLQAPGVLRRSMNARVLPAKMEAPAQTMLTPTLAPVRLASLASTVKSTSLIAQKAPASMEGRAQIKSMA</sequence>
<dbReference type="EMBL" id="HAEE01003889">
    <property type="protein sequence ID" value="SBR23909.1"/>
    <property type="molecule type" value="Transcribed_RNA"/>
</dbReference>